<dbReference type="Proteomes" id="UP000828390">
    <property type="component" value="Unassembled WGS sequence"/>
</dbReference>
<evidence type="ECO:0000313" key="1">
    <source>
        <dbReference type="EMBL" id="KAH3715083.1"/>
    </source>
</evidence>
<dbReference type="AlphaFoldDB" id="A0A9D4HEP2"/>
<evidence type="ECO:0000313" key="2">
    <source>
        <dbReference type="Proteomes" id="UP000828390"/>
    </source>
</evidence>
<reference evidence="1" key="2">
    <citation type="submission" date="2020-11" db="EMBL/GenBank/DDBJ databases">
        <authorList>
            <person name="McCartney M.A."/>
            <person name="Auch B."/>
            <person name="Kono T."/>
            <person name="Mallez S."/>
            <person name="Becker A."/>
            <person name="Gohl D.M."/>
            <person name="Silverstein K.A.T."/>
            <person name="Koren S."/>
            <person name="Bechman K.B."/>
            <person name="Herman A."/>
            <person name="Abrahante J.E."/>
            <person name="Garbe J."/>
        </authorList>
    </citation>
    <scope>NUCLEOTIDE SEQUENCE</scope>
    <source>
        <strain evidence="1">Duluth1</strain>
        <tissue evidence="1">Whole animal</tissue>
    </source>
</reference>
<gene>
    <name evidence="1" type="ORF">DPMN_057788</name>
</gene>
<keyword evidence="2" id="KW-1185">Reference proteome</keyword>
<comment type="caution">
    <text evidence="1">The sequence shown here is derived from an EMBL/GenBank/DDBJ whole genome shotgun (WGS) entry which is preliminary data.</text>
</comment>
<protein>
    <submittedName>
        <fullName evidence="1">Uncharacterized protein</fullName>
    </submittedName>
</protein>
<dbReference type="EMBL" id="JAIWYP010000013">
    <property type="protein sequence ID" value="KAH3715083.1"/>
    <property type="molecule type" value="Genomic_DNA"/>
</dbReference>
<reference evidence="1" key="1">
    <citation type="journal article" date="2019" name="bioRxiv">
        <title>The Genome of the Zebra Mussel, Dreissena polymorpha: A Resource for Invasive Species Research.</title>
        <authorList>
            <person name="McCartney M.A."/>
            <person name="Auch B."/>
            <person name="Kono T."/>
            <person name="Mallez S."/>
            <person name="Zhang Y."/>
            <person name="Obille A."/>
            <person name="Becker A."/>
            <person name="Abrahante J.E."/>
            <person name="Garbe J."/>
            <person name="Badalamenti J.P."/>
            <person name="Herman A."/>
            <person name="Mangelson H."/>
            <person name="Liachko I."/>
            <person name="Sullivan S."/>
            <person name="Sone E.D."/>
            <person name="Koren S."/>
            <person name="Silverstein K.A.T."/>
            <person name="Beckman K.B."/>
            <person name="Gohl D.M."/>
        </authorList>
    </citation>
    <scope>NUCLEOTIDE SEQUENCE</scope>
    <source>
        <strain evidence="1">Duluth1</strain>
        <tissue evidence="1">Whole animal</tissue>
    </source>
</reference>
<organism evidence="1 2">
    <name type="scientific">Dreissena polymorpha</name>
    <name type="common">Zebra mussel</name>
    <name type="synonym">Mytilus polymorpha</name>
    <dbReference type="NCBI Taxonomy" id="45954"/>
    <lineage>
        <taxon>Eukaryota</taxon>
        <taxon>Metazoa</taxon>
        <taxon>Spiralia</taxon>
        <taxon>Lophotrochozoa</taxon>
        <taxon>Mollusca</taxon>
        <taxon>Bivalvia</taxon>
        <taxon>Autobranchia</taxon>
        <taxon>Heteroconchia</taxon>
        <taxon>Euheterodonta</taxon>
        <taxon>Imparidentia</taxon>
        <taxon>Neoheterodontei</taxon>
        <taxon>Myida</taxon>
        <taxon>Dreissenoidea</taxon>
        <taxon>Dreissenidae</taxon>
        <taxon>Dreissena</taxon>
    </lineage>
</organism>
<accession>A0A9D4HEP2</accession>
<sequence>MVITDRSQQTSASIRLAARLHIMRHDPTACSQVPTLHGGVSPVGHRHYTPLTFLFLGRPPYSQKESSRRGRPMHLEEVY</sequence>
<name>A0A9D4HEP2_DREPO</name>
<proteinExistence type="predicted"/>